<evidence type="ECO:0000256" key="1">
    <source>
        <dbReference type="SAM" id="MobiDB-lite"/>
    </source>
</evidence>
<gene>
    <name evidence="2" type="ORF">SAMN04488125_12350</name>
</gene>
<name>A0A1I4K8D3_9HYPH</name>
<dbReference type="Proteomes" id="UP000198804">
    <property type="component" value="Unassembled WGS sequence"/>
</dbReference>
<protein>
    <submittedName>
        <fullName evidence="2">Uncharacterized protein</fullName>
    </submittedName>
</protein>
<keyword evidence="3" id="KW-1185">Reference proteome</keyword>
<dbReference type="EMBL" id="FOSV01000023">
    <property type="protein sequence ID" value="SFL75082.1"/>
    <property type="molecule type" value="Genomic_DNA"/>
</dbReference>
<accession>A0A1I4K8D3</accession>
<organism evidence="2 3">
    <name type="scientific">Methylorubrum salsuginis</name>
    <dbReference type="NCBI Taxonomy" id="414703"/>
    <lineage>
        <taxon>Bacteria</taxon>
        <taxon>Pseudomonadati</taxon>
        <taxon>Pseudomonadota</taxon>
        <taxon>Alphaproteobacteria</taxon>
        <taxon>Hyphomicrobiales</taxon>
        <taxon>Methylobacteriaceae</taxon>
        <taxon>Methylorubrum</taxon>
    </lineage>
</organism>
<evidence type="ECO:0000313" key="2">
    <source>
        <dbReference type="EMBL" id="SFL75082.1"/>
    </source>
</evidence>
<reference evidence="3" key="1">
    <citation type="submission" date="2016-10" db="EMBL/GenBank/DDBJ databases">
        <authorList>
            <person name="Varghese N."/>
            <person name="Submissions S."/>
        </authorList>
    </citation>
    <scope>NUCLEOTIDE SEQUENCE [LARGE SCALE GENOMIC DNA]</scope>
    <source>
        <strain evidence="3">CGMCC 1.6474</strain>
    </source>
</reference>
<evidence type="ECO:0000313" key="3">
    <source>
        <dbReference type="Proteomes" id="UP000198804"/>
    </source>
</evidence>
<dbReference type="RefSeq" id="WP_165616512.1">
    <property type="nucleotide sequence ID" value="NZ_FOSV01000023.1"/>
</dbReference>
<sequence>MPPNDDRAARLKAALRDNLRRRKTQARGRADEPAPAETAPPDPPPANEQDRSGR</sequence>
<feature type="region of interest" description="Disordered" evidence="1">
    <location>
        <begin position="16"/>
        <end position="54"/>
    </location>
</feature>
<proteinExistence type="predicted"/>
<dbReference type="AlphaFoldDB" id="A0A1I4K8D3"/>